<evidence type="ECO:0000313" key="3">
    <source>
        <dbReference type="Proteomes" id="UP000002166"/>
    </source>
</evidence>
<evidence type="ECO:0000313" key="2">
    <source>
        <dbReference type="EMBL" id="ACA83581.1"/>
    </source>
</evidence>
<feature type="domain" description="Thioredoxin" evidence="1">
    <location>
        <begin position="1"/>
        <end position="107"/>
    </location>
</feature>
<dbReference type="Pfam" id="PF00085">
    <property type="entry name" value="Thioredoxin"/>
    <property type="match status" value="1"/>
</dbReference>
<organism evidence="2 3">
    <name type="scientific">Leuconostoc citreum (strain KM20)</name>
    <dbReference type="NCBI Taxonomy" id="349519"/>
    <lineage>
        <taxon>Bacteria</taxon>
        <taxon>Bacillati</taxon>
        <taxon>Bacillota</taxon>
        <taxon>Bacilli</taxon>
        <taxon>Lactobacillales</taxon>
        <taxon>Lactobacillaceae</taxon>
        <taxon>Leuconostoc</taxon>
    </lineage>
</organism>
<dbReference type="AlphaFoldDB" id="B1N0H6"/>
<dbReference type="InterPro" id="IPR050620">
    <property type="entry name" value="Thioredoxin_H-type-like"/>
</dbReference>
<sequence length="108" mass="12785">MEKVFYNSFNELKHKIKNGKYVLVFTADWCGDCKFIEPVLPEIENTFREYQFINIDTDKNMHIARSLNIFGIPSFVVYDSGKEIDRLVNKDRKTKNEIISFIDQAIER</sequence>
<dbReference type="SUPFAM" id="SSF52833">
    <property type="entry name" value="Thioredoxin-like"/>
    <property type="match status" value="1"/>
</dbReference>
<dbReference type="KEGG" id="lci:LCK_p300010"/>
<dbReference type="Proteomes" id="UP000002166">
    <property type="component" value="Plasmid pLCK3"/>
</dbReference>
<protein>
    <submittedName>
        <fullName evidence="2">Thioredoxin-related protein</fullName>
    </submittedName>
</protein>
<geneLocation type="plasmid" evidence="2 3">
    <name>pLCK3</name>
</geneLocation>
<dbReference type="Gene3D" id="3.40.30.10">
    <property type="entry name" value="Glutaredoxin"/>
    <property type="match status" value="1"/>
</dbReference>
<dbReference type="HOGENOM" id="CLU_090389_14_3_9"/>
<dbReference type="InterPro" id="IPR013766">
    <property type="entry name" value="Thioredoxin_domain"/>
</dbReference>
<dbReference type="EMBL" id="DQ489738">
    <property type="protein sequence ID" value="ACA83581.1"/>
    <property type="molecule type" value="Genomic_DNA"/>
</dbReference>
<dbReference type="CDD" id="cd02947">
    <property type="entry name" value="TRX_family"/>
    <property type="match status" value="1"/>
</dbReference>
<reference evidence="2 3" key="1">
    <citation type="journal article" date="2008" name="J. Bacteriol.">
        <title>Complete genome sequence of Leuconostoc citreum KM20.</title>
        <authorList>
            <person name="Kim J.F."/>
            <person name="Jeong H."/>
            <person name="Lee J.-S."/>
            <person name="Choi S.-H."/>
            <person name="Ha M."/>
            <person name="Hur C.-G."/>
            <person name="Kim J.-S."/>
            <person name="Lee S."/>
            <person name="Park H.-S."/>
            <person name="Park Y.-H."/>
            <person name="Oh T.K."/>
        </authorList>
    </citation>
    <scope>NUCLEOTIDE SEQUENCE [LARGE SCALE GENOMIC DNA]</scope>
    <source>
        <strain evidence="2 3">KM20</strain>
    </source>
</reference>
<keyword evidence="3" id="KW-1185">Reference proteome</keyword>
<gene>
    <name evidence="2" type="ordered locus">LCK_p300010</name>
</gene>
<dbReference type="PANTHER" id="PTHR10438">
    <property type="entry name" value="THIOREDOXIN"/>
    <property type="match status" value="1"/>
</dbReference>
<proteinExistence type="predicted"/>
<dbReference type="InterPro" id="IPR036249">
    <property type="entry name" value="Thioredoxin-like_sf"/>
</dbReference>
<evidence type="ECO:0000259" key="1">
    <source>
        <dbReference type="PROSITE" id="PS51352"/>
    </source>
</evidence>
<dbReference type="PROSITE" id="PS51352">
    <property type="entry name" value="THIOREDOXIN_2"/>
    <property type="match status" value="1"/>
</dbReference>
<accession>B1N0H6</accession>
<name>B1N0H6_LEUCK</name>
<dbReference type="PANTHER" id="PTHR10438:SF468">
    <property type="entry name" value="THIOREDOXIN-1-RELATED"/>
    <property type="match status" value="1"/>
</dbReference>
<dbReference type="RefSeq" id="WP_012304810.1">
    <property type="nucleotide sequence ID" value="NC_010467.1"/>
</dbReference>
<keyword evidence="2" id="KW-0614">Plasmid</keyword>
<dbReference type="OrthoDB" id="7629852at2"/>